<feature type="transmembrane region" description="Helical" evidence="5">
    <location>
        <begin position="403"/>
        <end position="423"/>
    </location>
</feature>
<feature type="transmembrane region" description="Helical" evidence="5">
    <location>
        <begin position="429"/>
        <end position="451"/>
    </location>
</feature>
<dbReference type="PROSITE" id="PS50043">
    <property type="entry name" value="HTH_LUXR_2"/>
    <property type="match status" value="1"/>
</dbReference>
<keyword evidence="5" id="KW-0812">Transmembrane</keyword>
<comment type="caution">
    <text evidence="7">The sequence shown here is derived from an EMBL/GenBank/DDBJ whole genome shotgun (WGS) entry which is preliminary data.</text>
</comment>
<evidence type="ECO:0000313" key="8">
    <source>
        <dbReference type="Proteomes" id="UP000468668"/>
    </source>
</evidence>
<gene>
    <name evidence="7" type="ORF">F8C90_00250</name>
</gene>
<feature type="transmembrane region" description="Helical" evidence="5">
    <location>
        <begin position="310"/>
        <end position="328"/>
    </location>
</feature>
<feature type="compositionally biased region" description="Basic and acidic residues" evidence="4">
    <location>
        <begin position="63"/>
        <end position="72"/>
    </location>
</feature>
<dbReference type="AlphaFoldDB" id="A0A6N6NV03"/>
<dbReference type="InterPro" id="IPR016032">
    <property type="entry name" value="Sig_transdc_resp-reg_C-effctor"/>
</dbReference>
<dbReference type="OrthoDB" id="3178262at2"/>
<dbReference type="SMART" id="SM00421">
    <property type="entry name" value="HTH_LUXR"/>
    <property type="match status" value="1"/>
</dbReference>
<dbReference type="Pfam" id="PF00196">
    <property type="entry name" value="GerE"/>
    <property type="match status" value="1"/>
</dbReference>
<dbReference type="Gene3D" id="1.10.10.10">
    <property type="entry name" value="Winged helix-like DNA-binding domain superfamily/Winged helix DNA-binding domain"/>
    <property type="match status" value="1"/>
</dbReference>
<dbReference type="CDD" id="cd06170">
    <property type="entry name" value="LuxR_C_like"/>
    <property type="match status" value="1"/>
</dbReference>
<proteinExistence type="predicted"/>
<dbReference type="PRINTS" id="PR00038">
    <property type="entry name" value="HTHLUXR"/>
</dbReference>
<dbReference type="SUPFAM" id="SSF46894">
    <property type="entry name" value="C-terminal effector domain of the bipartite response regulators"/>
    <property type="match status" value="1"/>
</dbReference>
<feature type="transmembrane region" description="Helical" evidence="5">
    <location>
        <begin position="215"/>
        <end position="234"/>
    </location>
</feature>
<sequence>MAAALSQTSADETASQQRPQPRHSLDRESDTSVLQSGIGRGGTFGMLPRKRRDVPNPLPQRGRAADKGNQRNKGDIVKTKGLGFMQLTIVVGFCLYYGYYLIAFFGAFAELPPGIDFIKAHLGQFVFFIGSIIGTEGLLLWFRRRDSVALCHKKFFFLASLLPGSLSPLIMALDALGETPPLPLTYTCLLLAGFSIAMGFMLWDDFMVHGGLCHNQFAHAAVFCTGGLLFLFCTALLPKLALGVVCWLMLLASMLLVMFINPRRRPQPDRSVKPVATFFKGTRHLDILSATLNVAFGYAFILLFCTGTANVLIAGAAAILVDAIISSAMGNRRSMLYSGALRLFSAIVACALLLYLAPGGALAIVALGVMVVCWFLFRTIHCGCLAVLAATKEFPVLYTSTRGKLAANCGFAAGLLIGTLTVASEAQDASLVVTLAIVASFILASLFFLPFDEESSVPGYRTITFVDMPTKAAQDSSLEKRCARLVKRCKLSPREAEVLTWAAQGRNAKAIAEKLFISESTTKTHMSNIYRKAGVHSQQELIALLDQEQ</sequence>
<dbReference type="InterPro" id="IPR036388">
    <property type="entry name" value="WH-like_DNA-bd_sf"/>
</dbReference>
<dbReference type="InterPro" id="IPR036259">
    <property type="entry name" value="MFS_trans_sf"/>
</dbReference>
<evidence type="ECO:0000256" key="1">
    <source>
        <dbReference type="ARBA" id="ARBA00023015"/>
    </source>
</evidence>
<keyword evidence="8" id="KW-1185">Reference proteome</keyword>
<dbReference type="PANTHER" id="PTHR44688:SF16">
    <property type="entry name" value="DNA-BINDING TRANSCRIPTIONAL ACTIVATOR DEVR_DOSR"/>
    <property type="match status" value="1"/>
</dbReference>
<dbReference type="PANTHER" id="PTHR44688">
    <property type="entry name" value="DNA-BINDING TRANSCRIPTIONAL ACTIVATOR DEVR_DOSR"/>
    <property type="match status" value="1"/>
</dbReference>
<dbReference type="InterPro" id="IPR000792">
    <property type="entry name" value="Tscrpt_reg_LuxR_C"/>
</dbReference>
<accession>A0A6N6NV03</accession>
<dbReference type="EMBL" id="WAJR01000001">
    <property type="protein sequence ID" value="KAB1642857.1"/>
    <property type="molecule type" value="Genomic_DNA"/>
</dbReference>
<keyword evidence="5" id="KW-1133">Transmembrane helix</keyword>
<keyword evidence="1" id="KW-0805">Transcription regulation</keyword>
<keyword evidence="2" id="KW-0238">DNA-binding</keyword>
<dbReference type="GO" id="GO:0003677">
    <property type="term" value="F:DNA binding"/>
    <property type="evidence" value="ECO:0007669"/>
    <property type="project" value="UniProtKB-KW"/>
</dbReference>
<feature type="region of interest" description="Disordered" evidence="4">
    <location>
        <begin position="1"/>
        <end position="72"/>
    </location>
</feature>
<feature type="compositionally biased region" description="Polar residues" evidence="4">
    <location>
        <begin position="1"/>
        <end position="19"/>
    </location>
</feature>
<feature type="transmembrane region" description="Helical" evidence="5">
    <location>
        <begin position="184"/>
        <end position="203"/>
    </location>
</feature>
<evidence type="ECO:0000256" key="5">
    <source>
        <dbReference type="SAM" id="Phobius"/>
    </source>
</evidence>
<evidence type="ECO:0000259" key="6">
    <source>
        <dbReference type="PROSITE" id="PS50043"/>
    </source>
</evidence>
<evidence type="ECO:0000256" key="4">
    <source>
        <dbReference type="SAM" id="MobiDB-lite"/>
    </source>
</evidence>
<organism evidence="7 8">
    <name type="scientific">Ellagibacter isourolithinifaciens</name>
    <dbReference type="NCBI Taxonomy" id="2137581"/>
    <lineage>
        <taxon>Bacteria</taxon>
        <taxon>Bacillati</taxon>
        <taxon>Actinomycetota</taxon>
        <taxon>Coriobacteriia</taxon>
        <taxon>Eggerthellales</taxon>
        <taxon>Eggerthellaceae</taxon>
        <taxon>Ellagibacter</taxon>
    </lineage>
</organism>
<name>A0A6N6NV03_9ACTN</name>
<dbReference type="Proteomes" id="UP000468668">
    <property type="component" value="Unassembled WGS sequence"/>
</dbReference>
<keyword evidence="3" id="KW-0804">Transcription</keyword>
<feature type="transmembrane region" description="Helical" evidence="5">
    <location>
        <begin position="340"/>
        <end position="357"/>
    </location>
</feature>
<evidence type="ECO:0000256" key="2">
    <source>
        <dbReference type="ARBA" id="ARBA00023125"/>
    </source>
</evidence>
<feature type="transmembrane region" description="Helical" evidence="5">
    <location>
        <begin position="240"/>
        <end position="260"/>
    </location>
</feature>
<evidence type="ECO:0000313" key="7">
    <source>
        <dbReference type="EMBL" id="KAB1642857.1"/>
    </source>
</evidence>
<evidence type="ECO:0000256" key="3">
    <source>
        <dbReference type="ARBA" id="ARBA00023163"/>
    </source>
</evidence>
<feature type="transmembrane region" description="Helical" evidence="5">
    <location>
        <begin position="154"/>
        <end position="172"/>
    </location>
</feature>
<keyword evidence="5" id="KW-0472">Membrane</keyword>
<feature type="transmembrane region" description="Helical" evidence="5">
    <location>
        <begin position="122"/>
        <end position="142"/>
    </location>
</feature>
<feature type="domain" description="HTH luxR-type" evidence="6">
    <location>
        <begin position="484"/>
        <end position="549"/>
    </location>
</feature>
<dbReference type="SUPFAM" id="SSF103473">
    <property type="entry name" value="MFS general substrate transporter"/>
    <property type="match status" value="1"/>
</dbReference>
<dbReference type="GO" id="GO:0006355">
    <property type="term" value="P:regulation of DNA-templated transcription"/>
    <property type="evidence" value="ECO:0007669"/>
    <property type="project" value="InterPro"/>
</dbReference>
<protein>
    <submittedName>
        <fullName evidence="7">Helix-turn-helix transcriptional regulator</fullName>
    </submittedName>
</protein>
<reference evidence="7 8" key="1">
    <citation type="submission" date="2019-09" db="EMBL/GenBank/DDBJ databases">
        <title>Whole genome shotgun sequencing (WGS) of Ellagibacter isourolithinifaciens DSM 104140(T) and Adlercreutzia muris DSM 29508(T).</title>
        <authorList>
            <person name="Stoll D.A."/>
            <person name="Danylec N."/>
            <person name="Huch M."/>
        </authorList>
    </citation>
    <scope>NUCLEOTIDE SEQUENCE [LARGE SCALE GENOMIC DNA]</scope>
    <source>
        <strain evidence="7 8">DSM 104140</strain>
    </source>
</reference>
<feature type="transmembrane region" description="Helical" evidence="5">
    <location>
        <begin position="81"/>
        <end position="102"/>
    </location>
</feature>